<dbReference type="PANTHER" id="PTHR43280:SF32">
    <property type="entry name" value="TRANSCRIPTIONAL REGULATORY PROTEIN"/>
    <property type="match status" value="1"/>
</dbReference>
<dbReference type="PROSITE" id="PS01124">
    <property type="entry name" value="HTH_ARAC_FAMILY_2"/>
    <property type="match status" value="1"/>
</dbReference>
<dbReference type="SMART" id="SM00342">
    <property type="entry name" value="HTH_ARAC"/>
    <property type="match status" value="1"/>
</dbReference>
<evidence type="ECO:0000313" key="6">
    <source>
        <dbReference type="Proteomes" id="UP000182034"/>
    </source>
</evidence>
<evidence type="ECO:0000256" key="3">
    <source>
        <dbReference type="ARBA" id="ARBA00023163"/>
    </source>
</evidence>
<keyword evidence="1" id="KW-0805">Transcription regulation</keyword>
<feature type="domain" description="HTH araC/xylS-type" evidence="4">
    <location>
        <begin position="200"/>
        <end position="301"/>
    </location>
</feature>
<reference evidence="6" key="1">
    <citation type="submission" date="2016-10" db="EMBL/GenBank/DDBJ databases">
        <authorList>
            <person name="Varghese N."/>
            <person name="Submissions S."/>
        </authorList>
    </citation>
    <scope>NUCLEOTIDE SEQUENCE [LARGE SCALE GENOMIC DNA]</scope>
    <source>
        <strain evidence="6">SUR2</strain>
    </source>
</reference>
<dbReference type="SUPFAM" id="SSF46689">
    <property type="entry name" value="Homeodomain-like"/>
    <property type="match status" value="1"/>
</dbReference>
<dbReference type="InterPro" id="IPR009057">
    <property type="entry name" value="Homeodomain-like_sf"/>
</dbReference>
<dbReference type="GO" id="GO:0003700">
    <property type="term" value="F:DNA-binding transcription factor activity"/>
    <property type="evidence" value="ECO:0007669"/>
    <property type="project" value="InterPro"/>
</dbReference>
<dbReference type="PANTHER" id="PTHR43280">
    <property type="entry name" value="ARAC-FAMILY TRANSCRIPTIONAL REGULATOR"/>
    <property type="match status" value="1"/>
</dbReference>
<evidence type="ECO:0000256" key="2">
    <source>
        <dbReference type="ARBA" id="ARBA00023125"/>
    </source>
</evidence>
<protein>
    <submittedName>
        <fullName evidence="5">AraC-type DNA-binding protein</fullName>
    </submittedName>
</protein>
<evidence type="ECO:0000256" key="1">
    <source>
        <dbReference type="ARBA" id="ARBA00023015"/>
    </source>
</evidence>
<keyword evidence="2 5" id="KW-0238">DNA-binding</keyword>
<name>A0A1K2IKZ4_9FLAO</name>
<dbReference type="InterPro" id="IPR018060">
    <property type="entry name" value="HTH_AraC"/>
</dbReference>
<proteinExistence type="predicted"/>
<dbReference type="GO" id="GO:0043565">
    <property type="term" value="F:sequence-specific DNA binding"/>
    <property type="evidence" value="ECO:0007669"/>
    <property type="project" value="InterPro"/>
</dbReference>
<accession>A0A1K2IKZ4</accession>
<dbReference type="OrthoDB" id="2600165at2"/>
<dbReference type="Proteomes" id="UP000182034">
    <property type="component" value="Unassembled WGS sequence"/>
</dbReference>
<keyword evidence="6" id="KW-1185">Reference proteome</keyword>
<evidence type="ECO:0000259" key="4">
    <source>
        <dbReference type="PROSITE" id="PS01124"/>
    </source>
</evidence>
<gene>
    <name evidence="5" type="ORF">SAMN05216324_104130</name>
</gene>
<sequence>MEEIIQVKTISEFHRLYNLPKPLHPLISLVDYAEMYNGVTVKCWSQSFYSIALKKNVLGKFNYGQLPYDFDEGLMSFFSPGQILNIKFNDELPRQEPSGWILLIHPDFLWNTTLAKTIKGYEYFGYAINEALFLSEREEDSMGGLLDSIREEYSRNMDDFSKRIIISQIELLLNYADRYYKRQFITRERSNHELLTRFEELLELYFNETNDRERVLPTVQYFSEKLNKPPDYLSSVLKNTTGSNASQHIQFKIIEVAKLKLSTTTLTVSEIAYNLGFEQPQSLSKLFKKVTRQTPLEFRGLYQRHM</sequence>
<dbReference type="AlphaFoldDB" id="A0A1K2IKZ4"/>
<dbReference type="Pfam" id="PF12833">
    <property type="entry name" value="HTH_18"/>
    <property type="match status" value="1"/>
</dbReference>
<dbReference type="STRING" id="1612149.SAMN05216324_104130"/>
<dbReference type="Gene3D" id="1.10.10.60">
    <property type="entry name" value="Homeodomain-like"/>
    <property type="match status" value="1"/>
</dbReference>
<organism evidence="5 6">
    <name type="scientific">Chryseobacterium limigenitum</name>
    <dbReference type="NCBI Taxonomy" id="1612149"/>
    <lineage>
        <taxon>Bacteria</taxon>
        <taxon>Pseudomonadati</taxon>
        <taxon>Bacteroidota</taxon>
        <taxon>Flavobacteriia</taxon>
        <taxon>Flavobacteriales</taxon>
        <taxon>Weeksellaceae</taxon>
        <taxon>Chryseobacterium group</taxon>
        <taxon>Chryseobacterium</taxon>
    </lineage>
</organism>
<evidence type="ECO:0000313" key="5">
    <source>
        <dbReference type="EMBL" id="SFZ93105.1"/>
    </source>
</evidence>
<dbReference type="EMBL" id="FPKW01000004">
    <property type="protein sequence ID" value="SFZ93105.1"/>
    <property type="molecule type" value="Genomic_DNA"/>
</dbReference>
<keyword evidence="3" id="KW-0804">Transcription</keyword>
<dbReference type="RefSeq" id="WP_072408678.1">
    <property type="nucleotide sequence ID" value="NZ_FPKW01000004.1"/>
</dbReference>